<dbReference type="PANTHER" id="PTHR14226:SF76">
    <property type="entry name" value="NTE FAMILY PROTEIN RSSA"/>
    <property type="match status" value="1"/>
</dbReference>
<feature type="short sequence motif" description="DGA/G" evidence="4">
    <location>
        <begin position="152"/>
        <end position="154"/>
    </location>
</feature>
<feature type="active site" description="Proton acceptor" evidence="4">
    <location>
        <position position="152"/>
    </location>
</feature>
<reference evidence="7" key="1">
    <citation type="journal article" date="2019" name="Int. J. Syst. Evol. Microbiol.">
        <title>The Global Catalogue of Microorganisms (GCM) 10K type strain sequencing project: providing services to taxonomists for standard genome sequencing and annotation.</title>
        <authorList>
            <consortium name="The Broad Institute Genomics Platform"/>
            <consortium name="The Broad Institute Genome Sequencing Center for Infectious Disease"/>
            <person name="Wu L."/>
            <person name="Ma J."/>
        </authorList>
    </citation>
    <scope>NUCLEOTIDE SEQUENCE [LARGE SCALE GENOMIC DNA]</scope>
    <source>
        <strain evidence="7">CCUG 54522</strain>
    </source>
</reference>
<comment type="caution">
    <text evidence="6">The sequence shown here is derived from an EMBL/GenBank/DDBJ whole genome shotgun (WGS) entry which is preliminary data.</text>
</comment>
<protein>
    <submittedName>
        <fullName evidence="6">Patatin-like phospholipase family protein</fullName>
    </submittedName>
</protein>
<evidence type="ECO:0000313" key="7">
    <source>
        <dbReference type="Proteomes" id="UP001596135"/>
    </source>
</evidence>
<dbReference type="EMBL" id="JBHSRJ010000003">
    <property type="protein sequence ID" value="MFC6042668.1"/>
    <property type="molecule type" value="Genomic_DNA"/>
</dbReference>
<sequence>MRVALVLGSGGARGYAHIGAIAEIESRGHEVVAVAGSSMGALVGGLYAAGVLDEYTAWARTLTSSGVVRLLDPKWSAGGAIGAGRIFAEVERIAGERLIEELPIPFTAVATDLRARREVWFQRGPLVSAIRASIAIPGVITPVVMNGRLLADGGLMNPIPIEPTAASAADLTVAISLQGERDAREQSTPAREPAEPTWREELVERVRRTVGREKEPPDPLDDLRISDVVGLSMDAMQGLVSRYRMAGLPPDVLVTVPVSAARSLDFHRANEMIELGQRLTAEALDASGH</sequence>
<dbReference type="PROSITE" id="PS51635">
    <property type="entry name" value="PNPLA"/>
    <property type="match status" value="1"/>
</dbReference>
<evidence type="ECO:0000259" key="5">
    <source>
        <dbReference type="PROSITE" id="PS51635"/>
    </source>
</evidence>
<feature type="domain" description="PNPLA" evidence="5">
    <location>
        <begin position="5"/>
        <end position="165"/>
    </location>
</feature>
<dbReference type="RefSeq" id="WP_379151795.1">
    <property type="nucleotide sequence ID" value="NZ_JBHSRJ010000003.1"/>
</dbReference>
<feature type="short sequence motif" description="GXSXG" evidence="4">
    <location>
        <begin position="36"/>
        <end position="40"/>
    </location>
</feature>
<dbReference type="PANTHER" id="PTHR14226">
    <property type="entry name" value="NEUROPATHY TARGET ESTERASE/SWISS CHEESE D.MELANOGASTER"/>
    <property type="match status" value="1"/>
</dbReference>
<proteinExistence type="predicted"/>
<evidence type="ECO:0000256" key="1">
    <source>
        <dbReference type="ARBA" id="ARBA00022801"/>
    </source>
</evidence>
<dbReference type="InterPro" id="IPR050301">
    <property type="entry name" value="NTE"/>
</dbReference>
<keyword evidence="1 4" id="KW-0378">Hydrolase</keyword>
<feature type="active site" description="Nucleophile" evidence="4">
    <location>
        <position position="38"/>
    </location>
</feature>
<name>A0ABW1LH38_9ACTN</name>
<dbReference type="SUPFAM" id="SSF52151">
    <property type="entry name" value="FabD/lysophospholipase-like"/>
    <property type="match status" value="1"/>
</dbReference>
<dbReference type="InterPro" id="IPR002641">
    <property type="entry name" value="PNPLA_dom"/>
</dbReference>
<keyword evidence="3 4" id="KW-0443">Lipid metabolism</keyword>
<evidence type="ECO:0000256" key="2">
    <source>
        <dbReference type="ARBA" id="ARBA00022963"/>
    </source>
</evidence>
<dbReference type="Gene3D" id="3.40.1090.10">
    <property type="entry name" value="Cytosolic phospholipase A2 catalytic domain"/>
    <property type="match status" value="2"/>
</dbReference>
<organism evidence="6 7">
    <name type="scientific">Nocardioides hankookensis</name>
    <dbReference type="NCBI Taxonomy" id="443157"/>
    <lineage>
        <taxon>Bacteria</taxon>
        <taxon>Bacillati</taxon>
        <taxon>Actinomycetota</taxon>
        <taxon>Actinomycetes</taxon>
        <taxon>Propionibacteriales</taxon>
        <taxon>Nocardioidaceae</taxon>
        <taxon>Nocardioides</taxon>
    </lineage>
</organism>
<evidence type="ECO:0000256" key="4">
    <source>
        <dbReference type="PROSITE-ProRule" id="PRU01161"/>
    </source>
</evidence>
<dbReference type="Proteomes" id="UP001596135">
    <property type="component" value="Unassembled WGS sequence"/>
</dbReference>
<keyword evidence="2 4" id="KW-0442">Lipid degradation</keyword>
<evidence type="ECO:0000256" key="3">
    <source>
        <dbReference type="ARBA" id="ARBA00023098"/>
    </source>
</evidence>
<dbReference type="InterPro" id="IPR016035">
    <property type="entry name" value="Acyl_Trfase/lysoPLipase"/>
</dbReference>
<comment type="caution">
    <text evidence="4">Lacks conserved residue(s) required for the propagation of feature annotation.</text>
</comment>
<dbReference type="Pfam" id="PF01734">
    <property type="entry name" value="Patatin"/>
    <property type="match status" value="1"/>
</dbReference>
<gene>
    <name evidence="6" type="ORF">ACFPYL_06275</name>
</gene>
<keyword evidence="7" id="KW-1185">Reference proteome</keyword>
<accession>A0ABW1LH38</accession>
<evidence type="ECO:0000313" key="6">
    <source>
        <dbReference type="EMBL" id="MFC6042668.1"/>
    </source>
</evidence>